<dbReference type="NCBIfam" id="TIGR01952">
    <property type="entry name" value="nusA_arch"/>
    <property type="match status" value="1"/>
</dbReference>
<reference evidence="7" key="1">
    <citation type="submission" date="2013-08" db="EMBL/GenBank/DDBJ databases">
        <authorList>
            <person name="Mendez C."/>
            <person name="Richter M."/>
            <person name="Ferrer M."/>
            <person name="Sanchez J."/>
        </authorList>
    </citation>
    <scope>NUCLEOTIDE SEQUENCE</scope>
</reference>
<evidence type="ECO:0000256" key="1">
    <source>
        <dbReference type="ARBA" id="ARBA00022472"/>
    </source>
</evidence>
<keyword evidence="3" id="KW-0694">RNA-binding</keyword>
<comment type="caution">
    <text evidence="7">The sequence shown here is derived from an EMBL/GenBank/DDBJ whole genome shotgun (WGS) entry which is preliminary data.</text>
</comment>
<dbReference type="AlphaFoldDB" id="T0Z6I1"/>
<evidence type="ECO:0000256" key="2">
    <source>
        <dbReference type="ARBA" id="ARBA00022490"/>
    </source>
</evidence>
<dbReference type="InterPro" id="IPR058582">
    <property type="entry name" value="KH_NusA_2nd"/>
</dbReference>
<dbReference type="InterPro" id="IPR010212">
    <property type="entry name" value="NusA_arc"/>
</dbReference>
<dbReference type="EMBL" id="AUZY01009044">
    <property type="protein sequence ID" value="EQD43631.1"/>
    <property type="molecule type" value="Genomic_DNA"/>
</dbReference>
<keyword evidence="5" id="KW-0804">Transcription</keyword>
<dbReference type="GO" id="GO:0006353">
    <property type="term" value="P:DNA-templated transcription termination"/>
    <property type="evidence" value="ECO:0007669"/>
    <property type="project" value="UniProtKB-KW"/>
</dbReference>
<keyword evidence="1" id="KW-0806">Transcription termination</keyword>
<dbReference type="Gene3D" id="3.30.300.20">
    <property type="match status" value="2"/>
</dbReference>
<keyword evidence="7" id="KW-0251">Elongation factor</keyword>
<evidence type="ECO:0000256" key="3">
    <source>
        <dbReference type="ARBA" id="ARBA00022884"/>
    </source>
</evidence>
<dbReference type="GO" id="GO:0003723">
    <property type="term" value="F:RNA binding"/>
    <property type="evidence" value="ECO:0007669"/>
    <property type="project" value="UniProtKB-KW"/>
</dbReference>
<accession>T0Z6I1</accession>
<evidence type="ECO:0000256" key="5">
    <source>
        <dbReference type="ARBA" id="ARBA00023163"/>
    </source>
</evidence>
<name>T0Z6I1_9ZZZZ</name>
<keyword evidence="4" id="KW-0805">Transcription regulation</keyword>
<proteinExistence type="predicted"/>
<gene>
    <name evidence="7" type="ORF">B1B_13721</name>
</gene>
<evidence type="ECO:0000313" key="7">
    <source>
        <dbReference type="EMBL" id="EQD43631.1"/>
    </source>
</evidence>
<dbReference type="SUPFAM" id="SSF54814">
    <property type="entry name" value="Prokaryotic type KH domain (KH-domain type II)"/>
    <property type="match status" value="1"/>
</dbReference>
<keyword evidence="2" id="KW-0963">Cytoplasm</keyword>
<organism evidence="7">
    <name type="scientific">mine drainage metagenome</name>
    <dbReference type="NCBI Taxonomy" id="410659"/>
    <lineage>
        <taxon>unclassified sequences</taxon>
        <taxon>metagenomes</taxon>
        <taxon>ecological metagenomes</taxon>
    </lineage>
</organism>
<keyword evidence="7" id="KW-0648">Protein biosynthesis</keyword>
<dbReference type="InterPro" id="IPR009019">
    <property type="entry name" value="KH_sf_prok-type"/>
</dbReference>
<dbReference type="GO" id="GO:0003746">
    <property type="term" value="F:translation elongation factor activity"/>
    <property type="evidence" value="ECO:0007669"/>
    <property type="project" value="UniProtKB-KW"/>
</dbReference>
<reference evidence="7" key="2">
    <citation type="journal article" date="2014" name="ISME J.">
        <title>Microbial stratification in low pH oxic and suboxic macroscopic growths along an acid mine drainage.</title>
        <authorList>
            <person name="Mendez-Garcia C."/>
            <person name="Mesa V."/>
            <person name="Sprenger R.R."/>
            <person name="Richter M."/>
            <person name="Diez M.S."/>
            <person name="Solano J."/>
            <person name="Bargiela R."/>
            <person name="Golyshina O.V."/>
            <person name="Manteca A."/>
            <person name="Ramos J.L."/>
            <person name="Gallego J.R."/>
            <person name="Llorente I."/>
            <person name="Martins Dos Santos V.A."/>
            <person name="Jensen O.N."/>
            <person name="Pelaez A.I."/>
            <person name="Sanchez J."/>
            <person name="Ferrer M."/>
        </authorList>
    </citation>
    <scope>NUCLEOTIDE SEQUENCE</scope>
</reference>
<protein>
    <submittedName>
        <fullName evidence="7">Transcription elongation factor NusA-like protein</fullName>
    </submittedName>
</protein>
<dbReference type="InterPro" id="IPR015946">
    <property type="entry name" value="KH_dom-like_a/b"/>
</dbReference>
<dbReference type="Pfam" id="PF26594">
    <property type="entry name" value="KH_NusA_2nd"/>
    <property type="match status" value="1"/>
</dbReference>
<feature type="domain" description="NusA-like second KH" evidence="6">
    <location>
        <begin position="65"/>
        <end position="126"/>
    </location>
</feature>
<evidence type="ECO:0000256" key="4">
    <source>
        <dbReference type="ARBA" id="ARBA00023015"/>
    </source>
</evidence>
<feature type="non-terminal residue" evidence="7">
    <location>
        <position position="1"/>
    </location>
</feature>
<evidence type="ECO:0000259" key="6">
    <source>
        <dbReference type="Pfam" id="PF26594"/>
    </source>
</evidence>
<sequence length="130" mass="15151">YIAIFERIAHTELKECLENEDMIIFIVGEKRMAELFKRNPSFVSELKQKTNKHILVAEASHDLINFVRNIFFRLGVKEIQVNWKGGMTDVLVSVDPMEIGKAIGKEGRNIKLFRDTVQRFFNIRNLAIKQ</sequence>